<protein>
    <submittedName>
        <fullName evidence="2">Prepilin-type N-terminal cleavage/methylation domain-containing protein/prepilin-type processing-associated H-X9-DG protein</fullName>
    </submittedName>
</protein>
<dbReference type="InterPro" id="IPR011453">
    <property type="entry name" value="DUF1559"/>
</dbReference>
<keyword evidence="3" id="KW-1185">Reference proteome</keyword>
<dbReference type="RefSeq" id="WP_184203330.1">
    <property type="nucleotide sequence ID" value="NZ_JACHGW010000006.1"/>
</dbReference>
<proteinExistence type="predicted"/>
<dbReference type="AlphaFoldDB" id="A0A7W9SVQ1"/>
<name>A0A7W9SVQ1_ARMRO</name>
<reference evidence="2 3" key="1">
    <citation type="submission" date="2020-08" db="EMBL/GenBank/DDBJ databases">
        <title>Genomic Encyclopedia of Type Strains, Phase IV (KMG-IV): sequencing the most valuable type-strain genomes for metagenomic binning, comparative biology and taxonomic classification.</title>
        <authorList>
            <person name="Goeker M."/>
        </authorList>
    </citation>
    <scope>NUCLEOTIDE SEQUENCE [LARGE SCALE GENOMIC DNA]</scope>
    <source>
        <strain evidence="2 3">DSM 23562</strain>
    </source>
</reference>
<dbReference type="Pfam" id="PF07963">
    <property type="entry name" value="N_methyl"/>
    <property type="match status" value="1"/>
</dbReference>
<evidence type="ECO:0000313" key="2">
    <source>
        <dbReference type="EMBL" id="MBB6053230.1"/>
    </source>
</evidence>
<comment type="caution">
    <text evidence="2">The sequence shown here is derived from an EMBL/GenBank/DDBJ whole genome shotgun (WGS) entry which is preliminary data.</text>
</comment>
<dbReference type="Gene3D" id="3.30.700.10">
    <property type="entry name" value="Glycoprotein, Type 4 Pilin"/>
    <property type="match status" value="1"/>
</dbReference>
<dbReference type="EMBL" id="JACHGW010000006">
    <property type="protein sequence ID" value="MBB6053230.1"/>
    <property type="molecule type" value="Genomic_DNA"/>
</dbReference>
<dbReference type="SUPFAM" id="SSF54523">
    <property type="entry name" value="Pili subunits"/>
    <property type="match status" value="1"/>
</dbReference>
<dbReference type="Proteomes" id="UP000520814">
    <property type="component" value="Unassembled WGS sequence"/>
</dbReference>
<evidence type="ECO:0000259" key="1">
    <source>
        <dbReference type="Pfam" id="PF07596"/>
    </source>
</evidence>
<dbReference type="PANTHER" id="PTHR30093">
    <property type="entry name" value="GENERAL SECRETION PATHWAY PROTEIN G"/>
    <property type="match status" value="1"/>
</dbReference>
<gene>
    <name evidence="2" type="ORF">HNQ39_005064</name>
</gene>
<dbReference type="InterPro" id="IPR012902">
    <property type="entry name" value="N_methyl_site"/>
</dbReference>
<organism evidence="2 3">
    <name type="scientific">Armatimonas rosea</name>
    <dbReference type="NCBI Taxonomy" id="685828"/>
    <lineage>
        <taxon>Bacteria</taxon>
        <taxon>Bacillati</taxon>
        <taxon>Armatimonadota</taxon>
        <taxon>Armatimonadia</taxon>
        <taxon>Armatimonadales</taxon>
        <taxon>Armatimonadaceae</taxon>
        <taxon>Armatimonas</taxon>
    </lineage>
</organism>
<dbReference type="NCBIfam" id="TIGR02532">
    <property type="entry name" value="IV_pilin_GFxxxE"/>
    <property type="match status" value="1"/>
</dbReference>
<dbReference type="Pfam" id="PF07596">
    <property type="entry name" value="SBP_bac_10"/>
    <property type="match status" value="1"/>
</dbReference>
<feature type="domain" description="DUF1559" evidence="1">
    <location>
        <begin position="31"/>
        <end position="90"/>
    </location>
</feature>
<accession>A0A7W9SVQ1</accession>
<dbReference type="InterPro" id="IPR045584">
    <property type="entry name" value="Pilin-like"/>
</dbReference>
<sequence>MQRRAFTLIELLVVIAIIAILAAILFPVFAQARDKARSAACLSNTKQLALGVYQYAQDYDETLPVAGYNAQCRGRWQWQIYPYVKNEQVFTCPNISQQPWRATTGVNFNYTCPNSGQVITSGLGQNDKGGYGWNYALHGDSGDVTGAALDRAPGYSLAAINKPADTVIIGETGFIGTAGTASGWAMMAWDPRNTGSAGFSQPGLFAQGRHNSEQTVTMQGMPVPVKGRLNVVFLDGHAKNLSLGQLFEKAPNVGGVAVEDGVTLTNEDGVATYAQGTCVNCVRSHNYYRLLNRD</sequence>
<evidence type="ECO:0000313" key="3">
    <source>
        <dbReference type="Proteomes" id="UP000520814"/>
    </source>
</evidence>